<dbReference type="Pfam" id="PF00172">
    <property type="entry name" value="Zn_clus"/>
    <property type="match status" value="1"/>
</dbReference>
<protein>
    <recommendedName>
        <fullName evidence="7">Zn(2)-C6 fungal-type domain-containing protein</fullName>
    </recommendedName>
</protein>
<dbReference type="Proteomes" id="UP000620124">
    <property type="component" value="Unassembled WGS sequence"/>
</dbReference>
<feature type="region of interest" description="Disordered" evidence="6">
    <location>
        <begin position="326"/>
        <end position="383"/>
    </location>
</feature>
<accession>A0A8H6YDT1</accession>
<evidence type="ECO:0000256" key="5">
    <source>
        <dbReference type="ARBA" id="ARBA00023242"/>
    </source>
</evidence>
<comment type="caution">
    <text evidence="8">The sequence shown here is derived from an EMBL/GenBank/DDBJ whole genome shotgun (WGS) entry which is preliminary data.</text>
</comment>
<dbReference type="EMBL" id="JACAZI010000007">
    <property type="protein sequence ID" value="KAF7356195.1"/>
    <property type="molecule type" value="Genomic_DNA"/>
</dbReference>
<dbReference type="PANTHER" id="PTHR47338">
    <property type="entry name" value="ZN(II)2CYS6 TRANSCRIPTION FACTOR (EUROFUNG)-RELATED"/>
    <property type="match status" value="1"/>
</dbReference>
<comment type="subcellular location">
    <subcellularLocation>
        <location evidence="1">Nucleus</location>
    </subcellularLocation>
</comment>
<organism evidence="8 9">
    <name type="scientific">Mycena venus</name>
    <dbReference type="NCBI Taxonomy" id="2733690"/>
    <lineage>
        <taxon>Eukaryota</taxon>
        <taxon>Fungi</taxon>
        <taxon>Dikarya</taxon>
        <taxon>Basidiomycota</taxon>
        <taxon>Agaricomycotina</taxon>
        <taxon>Agaricomycetes</taxon>
        <taxon>Agaricomycetidae</taxon>
        <taxon>Agaricales</taxon>
        <taxon>Marasmiineae</taxon>
        <taxon>Mycenaceae</taxon>
        <taxon>Mycena</taxon>
    </lineage>
</organism>
<evidence type="ECO:0000256" key="3">
    <source>
        <dbReference type="ARBA" id="ARBA00023015"/>
    </source>
</evidence>
<evidence type="ECO:0000256" key="1">
    <source>
        <dbReference type="ARBA" id="ARBA00004123"/>
    </source>
</evidence>
<keyword evidence="4" id="KW-0804">Transcription</keyword>
<feature type="compositionally biased region" description="Basic and acidic residues" evidence="6">
    <location>
        <begin position="329"/>
        <end position="340"/>
    </location>
</feature>
<dbReference type="PROSITE" id="PS50048">
    <property type="entry name" value="ZN2_CY6_FUNGAL_2"/>
    <property type="match status" value="1"/>
</dbReference>
<dbReference type="InterPro" id="IPR050815">
    <property type="entry name" value="TF_fung"/>
</dbReference>
<feature type="compositionally biased region" description="Polar residues" evidence="6">
    <location>
        <begin position="361"/>
        <end position="373"/>
    </location>
</feature>
<dbReference type="GO" id="GO:0005634">
    <property type="term" value="C:nucleus"/>
    <property type="evidence" value="ECO:0007669"/>
    <property type="project" value="UniProtKB-SubCell"/>
</dbReference>
<dbReference type="GO" id="GO:0000981">
    <property type="term" value="F:DNA-binding transcription factor activity, RNA polymerase II-specific"/>
    <property type="evidence" value="ECO:0007669"/>
    <property type="project" value="InterPro"/>
</dbReference>
<name>A0A8H6YDT1_9AGAR</name>
<dbReference type="OrthoDB" id="2123952at2759"/>
<dbReference type="InterPro" id="IPR036864">
    <property type="entry name" value="Zn2-C6_fun-type_DNA-bd_sf"/>
</dbReference>
<feature type="domain" description="Zn(2)-C6 fungal-type" evidence="7">
    <location>
        <begin position="395"/>
        <end position="426"/>
    </location>
</feature>
<keyword evidence="5" id="KW-0539">Nucleus</keyword>
<dbReference type="AlphaFoldDB" id="A0A8H6YDT1"/>
<evidence type="ECO:0000256" key="6">
    <source>
        <dbReference type="SAM" id="MobiDB-lite"/>
    </source>
</evidence>
<evidence type="ECO:0000259" key="7">
    <source>
        <dbReference type="PROSITE" id="PS50048"/>
    </source>
</evidence>
<dbReference type="Gene3D" id="4.10.240.10">
    <property type="entry name" value="Zn(2)-C6 fungal-type DNA-binding domain"/>
    <property type="match status" value="1"/>
</dbReference>
<keyword evidence="9" id="KW-1185">Reference proteome</keyword>
<keyword evidence="2" id="KW-0479">Metal-binding</keyword>
<evidence type="ECO:0000313" key="9">
    <source>
        <dbReference type="Proteomes" id="UP000620124"/>
    </source>
</evidence>
<gene>
    <name evidence="8" type="ORF">MVEN_00950900</name>
</gene>
<dbReference type="SMART" id="SM00066">
    <property type="entry name" value="GAL4"/>
    <property type="match status" value="1"/>
</dbReference>
<dbReference type="GO" id="GO:0008270">
    <property type="term" value="F:zinc ion binding"/>
    <property type="evidence" value="ECO:0007669"/>
    <property type="project" value="InterPro"/>
</dbReference>
<evidence type="ECO:0000256" key="4">
    <source>
        <dbReference type="ARBA" id="ARBA00023163"/>
    </source>
</evidence>
<dbReference type="PANTHER" id="PTHR47338:SF29">
    <property type="entry name" value="ZN(2)-C6 FUNGAL-TYPE DOMAIN-CONTAINING PROTEIN"/>
    <property type="match status" value="1"/>
</dbReference>
<dbReference type="CDD" id="cd00067">
    <property type="entry name" value="GAL4"/>
    <property type="match status" value="1"/>
</dbReference>
<dbReference type="SUPFAM" id="SSF57701">
    <property type="entry name" value="Zn2/Cys6 DNA-binding domain"/>
    <property type="match status" value="1"/>
</dbReference>
<proteinExistence type="predicted"/>
<keyword evidence="3" id="KW-0805">Transcription regulation</keyword>
<sequence>MQQHNPSGPSSLASSPFSQVFPGARDFEVQGSQFVVVHGNMIHQTASSPMGFGPQQGLQTPQMIVPNTPSPETAVNSESGNYSNQLLRQGRGFPLYFPGPQINLAAEYRRTGVAIGDVGRVTPEGSFDFFFNIYLPANHPINANIPEDFVPLTPYNPVDVAHHKFDPGNYVSSPSVHKANDDFPESLFGIGSIFGGSASSGGKKYTEGVYVPSDGIVTDAFPIYKIFHPSQIIHERILRKAPGAKVVITHDDDWRDVFRDDGMEAMGKNLSELQDAIFDRFQIMEEDGAAFLMAKPHTTVSKDAADPLFERVIDADNMEVEFLLNFPDTQRDPGPDDHSVSYDSSSPHGNARGQDDKPPSKASSRSSTDTNFSPILAPDQPLTIQGKPPAHVVVACIQCQTRKIRCDGAEPMCNNCGRRGSTECNYYPLPERRGPDKMLSISARQRVSGSENEPALK</sequence>
<dbReference type="InterPro" id="IPR001138">
    <property type="entry name" value="Zn2Cys6_DnaBD"/>
</dbReference>
<reference evidence="8" key="1">
    <citation type="submission" date="2020-05" db="EMBL/GenBank/DDBJ databases">
        <title>Mycena genomes resolve the evolution of fungal bioluminescence.</title>
        <authorList>
            <person name="Tsai I.J."/>
        </authorList>
    </citation>
    <scope>NUCLEOTIDE SEQUENCE</scope>
    <source>
        <strain evidence="8">CCC161011</strain>
    </source>
</reference>
<evidence type="ECO:0000313" key="8">
    <source>
        <dbReference type="EMBL" id="KAF7356195.1"/>
    </source>
</evidence>
<evidence type="ECO:0000256" key="2">
    <source>
        <dbReference type="ARBA" id="ARBA00022723"/>
    </source>
</evidence>